<dbReference type="Proteomes" id="UP000235023">
    <property type="component" value="Unassembled WGS sequence"/>
</dbReference>
<dbReference type="EMBL" id="KZ559630">
    <property type="protein sequence ID" value="PLN76018.1"/>
    <property type="molecule type" value="Genomic_DNA"/>
</dbReference>
<evidence type="ECO:0000313" key="1">
    <source>
        <dbReference type="EMBL" id="PLN76018.1"/>
    </source>
</evidence>
<name>A0A2J5HGG1_9EURO</name>
<reference evidence="2" key="1">
    <citation type="submission" date="2017-12" db="EMBL/GenBank/DDBJ databases">
        <authorList>
            <consortium name="DOE Joint Genome Institute"/>
            <person name="Mondo S.J."/>
            <person name="Kjaerbolling I."/>
            <person name="Vesth T.C."/>
            <person name="Frisvad J.C."/>
            <person name="Nybo J.L."/>
            <person name="Theobald S."/>
            <person name="Kuo A."/>
            <person name="Bowyer P."/>
            <person name="Matsuda Y."/>
            <person name="Lyhne E.K."/>
            <person name="Kogle M.E."/>
            <person name="Clum A."/>
            <person name="Lipzen A."/>
            <person name="Salamov A."/>
            <person name="Ngan C.Y."/>
            <person name="Daum C."/>
            <person name="Chiniquy J."/>
            <person name="Barry K."/>
            <person name="LaButti K."/>
            <person name="Haridas S."/>
            <person name="Simmons B.A."/>
            <person name="Magnuson J.K."/>
            <person name="Mortensen U.H."/>
            <person name="Larsen T.O."/>
            <person name="Grigoriev I.V."/>
            <person name="Baker S.E."/>
            <person name="Andersen M.R."/>
            <person name="Nordberg H.P."/>
            <person name="Cantor M.N."/>
            <person name="Hua S.X."/>
        </authorList>
    </citation>
    <scope>NUCLEOTIDE SEQUENCE [LARGE SCALE GENOMIC DNA]</scope>
    <source>
        <strain evidence="2">IBT 19404</strain>
    </source>
</reference>
<keyword evidence="2" id="KW-1185">Reference proteome</keyword>
<organism evidence="1 2">
    <name type="scientific">Aspergillus taichungensis</name>
    <dbReference type="NCBI Taxonomy" id="482145"/>
    <lineage>
        <taxon>Eukaryota</taxon>
        <taxon>Fungi</taxon>
        <taxon>Dikarya</taxon>
        <taxon>Ascomycota</taxon>
        <taxon>Pezizomycotina</taxon>
        <taxon>Eurotiomycetes</taxon>
        <taxon>Eurotiomycetidae</taxon>
        <taxon>Eurotiales</taxon>
        <taxon>Aspergillaceae</taxon>
        <taxon>Aspergillus</taxon>
        <taxon>Aspergillus subgen. Circumdati</taxon>
    </lineage>
</organism>
<gene>
    <name evidence="1" type="ORF">BDW42DRAFT_179632</name>
</gene>
<sequence length="69" mass="7727">MYPSTWWKILQTTRTKKTCCREWCTWVVMPAWAILICPLGVGSTSSFHGCILGPTSRAGPSYRPIHCPG</sequence>
<evidence type="ECO:0000313" key="2">
    <source>
        <dbReference type="Proteomes" id="UP000235023"/>
    </source>
</evidence>
<protein>
    <submittedName>
        <fullName evidence="1">Uncharacterized protein</fullName>
    </submittedName>
</protein>
<dbReference type="AlphaFoldDB" id="A0A2J5HGG1"/>
<proteinExistence type="predicted"/>
<accession>A0A2J5HGG1</accession>